<evidence type="ECO:0000259" key="9">
    <source>
        <dbReference type="PROSITE" id="PS50928"/>
    </source>
</evidence>
<dbReference type="InterPro" id="IPR043429">
    <property type="entry name" value="ArtM/GltK/GlnP/TcyL/YhdX-like"/>
</dbReference>
<keyword evidence="5" id="KW-0029">Amino-acid transport</keyword>
<dbReference type="Proteomes" id="UP000522163">
    <property type="component" value="Unassembled WGS sequence"/>
</dbReference>
<evidence type="ECO:0000256" key="1">
    <source>
        <dbReference type="ARBA" id="ARBA00004651"/>
    </source>
</evidence>
<sequence length="220" mass="24810">MFDVSYFFSVVPKIFLKVPVTLEIALIATFFSLILGILIAIISYYQVPILNPLCKFLVSFMRGTPIVAQLYFFYFGLAVYSVLVRDMTPISAVAFVLSVNVGAFMSESIRGALMSVEEGQKEAALSLGMTHFQVVYRIVLPQAIRVAIPPLFNDFINLIKSSSLAFMLGVPDIMGAARTEGSQSYRYFEVYGAVMLVYWVVISFFDFFRKIVEKRLKEAY</sequence>
<proteinExistence type="inferred from homology"/>
<evidence type="ECO:0000256" key="6">
    <source>
        <dbReference type="ARBA" id="ARBA00022989"/>
    </source>
</evidence>
<dbReference type="Pfam" id="PF00528">
    <property type="entry name" value="BPD_transp_1"/>
    <property type="match status" value="1"/>
</dbReference>
<feature type="domain" description="ABC transmembrane type-1" evidence="9">
    <location>
        <begin position="18"/>
        <end position="206"/>
    </location>
</feature>
<keyword evidence="3" id="KW-1003">Cell membrane</keyword>
<comment type="similarity">
    <text evidence="8">Belongs to the binding-protein-dependent transport system permease family.</text>
</comment>
<dbReference type="GO" id="GO:0015184">
    <property type="term" value="F:L-cystine transmembrane transporter activity"/>
    <property type="evidence" value="ECO:0007669"/>
    <property type="project" value="TreeGrafter"/>
</dbReference>
<evidence type="ECO:0000313" key="11">
    <source>
        <dbReference type="Proteomes" id="UP000522163"/>
    </source>
</evidence>
<gene>
    <name evidence="10" type="ORF">HNQ46_000451</name>
</gene>
<evidence type="ECO:0000256" key="3">
    <source>
        <dbReference type="ARBA" id="ARBA00022475"/>
    </source>
</evidence>
<comment type="subcellular location">
    <subcellularLocation>
        <location evidence="1 8">Cell membrane</location>
        <topology evidence="1 8">Multi-pass membrane protein</topology>
    </subcellularLocation>
</comment>
<keyword evidence="6 8" id="KW-1133">Transmembrane helix</keyword>
<dbReference type="GO" id="GO:0043190">
    <property type="term" value="C:ATP-binding cassette (ABC) transporter complex"/>
    <property type="evidence" value="ECO:0007669"/>
    <property type="project" value="InterPro"/>
</dbReference>
<keyword evidence="2 8" id="KW-0813">Transport</keyword>
<evidence type="ECO:0000256" key="2">
    <source>
        <dbReference type="ARBA" id="ARBA00022448"/>
    </source>
</evidence>
<organism evidence="10 11">
    <name type="scientific">Oribacterium sinus</name>
    <dbReference type="NCBI Taxonomy" id="237576"/>
    <lineage>
        <taxon>Bacteria</taxon>
        <taxon>Bacillati</taxon>
        <taxon>Bacillota</taxon>
        <taxon>Clostridia</taxon>
        <taxon>Lachnospirales</taxon>
        <taxon>Lachnospiraceae</taxon>
        <taxon>Oribacterium</taxon>
    </lineage>
</organism>
<dbReference type="InterPro" id="IPR000515">
    <property type="entry name" value="MetI-like"/>
</dbReference>
<name>A0A7W9W1I4_9FIRM</name>
<dbReference type="InterPro" id="IPR035906">
    <property type="entry name" value="MetI-like_sf"/>
</dbReference>
<accession>A0A7W9W1I4</accession>
<protein>
    <submittedName>
        <fullName evidence="10">Putative amino-acid transport system permease protein</fullName>
    </submittedName>
</protein>
<feature type="transmembrane region" description="Helical" evidence="8">
    <location>
        <begin position="66"/>
        <end position="84"/>
    </location>
</feature>
<dbReference type="NCBIfam" id="TIGR01726">
    <property type="entry name" value="HEQRo_perm_3TM"/>
    <property type="match status" value="1"/>
</dbReference>
<evidence type="ECO:0000256" key="8">
    <source>
        <dbReference type="RuleBase" id="RU363032"/>
    </source>
</evidence>
<dbReference type="PROSITE" id="PS50928">
    <property type="entry name" value="ABC_TM1"/>
    <property type="match status" value="1"/>
</dbReference>
<dbReference type="AlphaFoldDB" id="A0A7W9W1I4"/>
<keyword evidence="7 8" id="KW-0472">Membrane</keyword>
<dbReference type="InterPro" id="IPR010065">
    <property type="entry name" value="AA_ABC_transptr_permease_3TM"/>
</dbReference>
<feature type="transmembrane region" description="Helical" evidence="8">
    <location>
        <begin position="190"/>
        <end position="208"/>
    </location>
</feature>
<keyword evidence="4 8" id="KW-0812">Transmembrane</keyword>
<reference evidence="10 11" key="1">
    <citation type="submission" date="2020-08" db="EMBL/GenBank/DDBJ databases">
        <title>Genomic Encyclopedia of Type Strains, Phase IV (KMG-IV): sequencing the most valuable type-strain genomes for metagenomic binning, comparative biology and taxonomic classification.</title>
        <authorList>
            <person name="Goeker M."/>
        </authorList>
    </citation>
    <scope>NUCLEOTIDE SEQUENCE [LARGE SCALE GENOMIC DNA]</scope>
    <source>
        <strain evidence="10 11">DSM 17245</strain>
    </source>
</reference>
<evidence type="ECO:0000313" key="10">
    <source>
        <dbReference type="EMBL" id="MBB6040488.1"/>
    </source>
</evidence>
<dbReference type="Gene3D" id="1.10.3720.10">
    <property type="entry name" value="MetI-like"/>
    <property type="match status" value="1"/>
</dbReference>
<evidence type="ECO:0000256" key="7">
    <source>
        <dbReference type="ARBA" id="ARBA00023136"/>
    </source>
</evidence>
<comment type="caution">
    <text evidence="10">The sequence shown here is derived from an EMBL/GenBank/DDBJ whole genome shotgun (WGS) entry which is preliminary data.</text>
</comment>
<feature type="transmembrane region" description="Helical" evidence="8">
    <location>
        <begin position="20"/>
        <end position="45"/>
    </location>
</feature>
<dbReference type="CDD" id="cd06261">
    <property type="entry name" value="TM_PBP2"/>
    <property type="match status" value="1"/>
</dbReference>
<evidence type="ECO:0000256" key="4">
    <source>
        <dbReference type="ARBA" id="ARBA00022692"/>
    </source>
</evidence>
<dbReference type="PANTHER" id="PTHR30614:SF0">
    <property type="entry name" value="L-CYSTINE TRANSPORT SYSTEM PERMEASE PROTEIN TCYL"/>
    <property type="match status" value="1"/>
</dbReference>
<dbReference type="SUPFAM" id="SSF161098">
    <property type="entry name" value="MetI-like"/>
    <property type="match status" value="1"/>
</dbReference>
<dbReference type="EMBL" id="JACHHH010000002">
    <property type="protein sequence ID" value="MBB6040488.1"/>
    <property type="molecule type" value="Genomic_DNA"/>
</dbReference>
<dbReference type="PANTHER" id="PTHR30614">
    <property type="entry name" value="MEMBRANE COMPONENT OF AMINO ACID ABC TRANSPORTER"/>
    <property type="match status" value="1"/>
</dbReference>
<evidence type="ECO:0000256" key="5">
    <source>
        <dbReference type="ARBA" id="ARBA00022970"/>
    </source>
</evidence>